<dbReference type="InterPro" id="IPR015943">
    <property type="entry name" value="WD40/YVTN_repeat-like_dom_sf"/>
</dbReference>
<dbReference type="GO" id="GO:0043022">
    <property type="term" value="F:ribosome binding"/>
    <property type="evidence" value="ECO:0007669"/>
    <property type="project" value="TreeGrafter"/>
</dbReference>
<evidence type="ECO:0000256" key="1">
    <source>
        <dbReference type="ARBA" id="ARBA00003993"/>
    </source>
</evidence>
<dbReference type="PANTHER" id="PTHR13227:SF0">
    <property type="entry name" value="EUKARYOTIC TRANSLATION INITIATION FACTOR 2A"/>
    <property type="match status" value="1"/>
</dbReference>
<sequence length="463" mass="52492">MNCQIGMKNITFIQFLSRNAASVLAYLTRPELLQLIVTSKPLERFIANQFRVYPLLIMDGLSWSDLLPINPKETEMSYSKFAYLCYCDSIRTVVIDSINGQEILSADLGSTADVMFSPHDTFMVTYEPCLAIQNEKGNSEPNVRLWSLPRGRLVGLVSSGNEVQWYPQFTNDECTILIVKDSEILFYRNGTLDTIIKNVPINDVQSFVVSPGTSSHLLCFIPFRGGRVAEFQLRKLDVGTDLPVISSIKTASCCESVMMWNSQGTVVLASAEVDYEETSKFWQSVTCLYIITIGGKSIQVVFDGSEYLYNFNWTPDGRRFAVSCGGATSQKWCALTFFVFVNDHRTLWEYETQRMHCAYFDPTGFILAICEKVGAVSGELTGKVHFWNIVKKELMSTRTYPLAEGFEWIPNGDSRLAYEKRAVLKYVRLQNNSLKLKSSRKKRPTAQCSSQDRENRLPVWKAL</sequence>
<dbReference type="SUPFAM" id="SSF82171">
    <property type="entry name" value="DPP6 N-terminal domain-like"/>
    <property type="match status" value="1"/>
</dbReference>
<evidence type="ECO:0000256" key="3">
    <source>
        <dbReference type="ARBA" id="ARBA00013819"/>
    </source>
</evidence>
<evidence type="ECO:0000256" key="8">
    <source>
        <dbReference type="ARBA" id="ARBA00022917"/>
    </source>
</evidence>
<evidence type="ECO:0000256" key="4">
    <source>
        <dbReference type="ARBA" id="ARBA00022540"/>
    </source>
</evidence>
<organism evidence="11 12">
    <name type="scientific">Ditylenchus dipsaci</name>
    <dbReference type="NCBI Taxonomy" id="166011"/>
    <lineage>
        <taxon>Eukaryota</taxon>
        <taxon>Metazoa</taxon>
        <taxon>Ecdysozoa</taxon>
        <taxon>Nematoda</taxon>
        <taxon>Chromadorea</taxon>
        <taxon>Rhabditida</taxon>
        <taxon>Tylenchina</taxon>
        <taxon>Tylenchomorpha</taxon>
        <taxon>Sphaerularioidea</taxon>
        <taxon>Anguinidae</taxon>
        <taxon>Anguininae</taxon>
        <taxon>Ditylenchus</taxon>
    </lineage>
</organism>
<evidence type="ECO:0000256" key="9">
    <source>
        <dbReference type="SAM" id="MobiDB-lite"/>
    </source>
</evidence>
<keyword evidence="8" id="KW-0648">Protein biosynthesis</keyword>
<keyword evidence="5" id="KW-0853">WD repeat</keyword>
<keyword evidence="11" id="KW-1185">Reference proteome</keyword>
<accession>A0A915ENX9</accession>
<feature type="region of interest" description="Disordered" evidence="9">
    <location>
        <begin position="437"/>
        <end position="457"/>
    </location>
</feature>
<evidence type="ECO:0000259" key="10">
    <source>
        <dbReference type="Pfam" id="PF08662"/>
    </source>
</evidence>
<evidence type="ECO:0000313" key="11">
    <source>
        <dbReference type="Proteomes" id="UP000887574"/>
    </source>
</evidence>
<dbReference type="WBParaSite" id="jg8264">
    <property type="protein sequence ID" value="jg8264"/>
    <property type="gene ID" value="jg8264"/>
</dbReference>
<keyword evidence="4" id="KW-0396">Initiation factor</keyword>
<evidence type="ECO:0000256" key="7">
    <source>
        <dbReference type="ARBA" id="ARBA00022845"/>
    </source>
</evidence>
<dbReference type="PANTHER" id="PTHR13227">
    <property type="entry name" value="EUKARYOTIC TRANSLATION INITIATION FACTOR 2A"/>
    <property type="match status" value="1"/>
</dbReference>
<dbReference type="AlphaFoldDB" id="A0A915ENX9"/>
<evidence type="ECO:0000256" key="2">
    <source>
        <dbReference type="ARBA" id="ARBA00009573"/>
    </source>
</evidence>
<evidence type="ECO:0000256" key="5">
    <source>
        <dbReference type="ARBA" id="ARBA00022574"/>
    </source>
</evidence>
<dbReference type="GO" id="GO:0003743">
    <property type="term" value="F:translation initiation factor activity"/>
    <property type="evidence" value="ECO:0007669"/>
    <property type="project" value="UniProtKB-KW"/>
</dbReference>
<dbReference type="Proteomes" id="UP000887574">
    <property type="component" value="Unplaced"/>
</dbReference>
<comment type="similarity">
    <text evidence="2">Belongs to the WD repeat EIF2A family.</text>
</comment>
<evidence type="ECO:0000256" key="6">
    <source>
        <dbReference type="ARBA" id="ARBA00022737"/>
    </source>
</evidence>
<evidence type="ECO:0000313" key="12">
    <source>
        <dbReference type="WBParaSite" id="jg8264"/>
    </source>
</evidence>
<dbReference type="Pfam" id="PF08662">
    <property type="entry name" value="eIF2A"/>
    <property type="match status" value="1"/>
</dbReference>
<protein>
    <recommendedName>
        <fullName evidence="3">Eukaryotic translation initiation factor 2A</fullName>
    </recommendedName>
</protein>
<keyword evidence="6" id="KW-0677">Repeat</keyword>
<feature type="domain" description="Translation initiation factor beta propellor-like" evidence="10">
    <location>
        <begin position="255"/>
        <end position="413"/>
    </location>
</feature>
<dbReference type="GO" id="GO:0022627">
    <property type="term" value="C:cytosolic small ribosomal subunit"/>
    <property type="evidence" value="ECO:0007669"/>
    <property type="project" value="TreeGrafter"/>
</dbReference>
<keyword evidence="7" id="KW-0810">Translation regulation</keyword>
<comment type="function">
    <text evidence="1">Functions in the early steps of protein synthesis of a small number of specific mRNAs. Acts by directing the binding of methionyl-tRNAi to 40S ribosomal subunits. In contrast to the eIF-2 complex, it binds methionyl-tRNAi to 40S subunits in a codon-dependent manner, whereas the eIF-2 complex binds methionyl-tRNAi to 40S subunits in a GTP-dependent manner.</text>
</comment>
<dbReference type="GO" id="GO:0006417">
    <property type="term" value="P:regulation of translation"/>
    <property type="evidence" value="ECO:0007669"/>
    <property type="project" value="UniProtKB-KW"/>
</dbReference>
<dbReference type="Gene3D" id="2.130.10.10">
    <property type="entry name" value="YVTN repeat-like/Quinoprotein amine dehydrogenase"/>
    <property type="match status" value="1"/>
</dbReference>
<dbReference type="GO" id="GO:0003729">
    <property type="term" value="F:mRNA binding"/>
    <property type="evidence" value="ECO:0007669"/>
    <property type="project" value="TreeGrafter"/>
</dbReference>
<reference evidence="12" key="1">
    <citation type="submission" date="2022-11" db="UniProtKB">
        <authorList>
            <consortium name="WormBaseParasite"/>
        </authorList>
    </citation>
    <scope>IDENTIFICATION</scope>
</reference>
<name>A0A915ENX9_9BILA</name>
<dbReference type="InterPro" id="IPR011387">
    <property type="entry name" value="TIF2A"/>
</dbReference>
<proteinExistence type="inferred from homology"/>
<dbReference type="GO" id="GO:0000049">
    <property type="term" value="F:tRNA binding"/>
    <property type="evidence" value="ECO:0007669"/>
    <property type="project" value="TreeGrafter"/>
</dbReference>
<dbReference type="InterPro" id="IPR013979">
    <property type="entry name" value="TIF_beta_prop-like"/>
</dbReference>